<evidence type="ECO:0000256" key="2">
    <source>
        <dbReference type="SAM" id="Phobius"/>
    </source>
</evidence>
<organism evidence="3 4">
    <name type="scientific">Neurospora hispaniola</name>
    <dbReference type="NCBI Taxonomy" id="588809"/>
    <lineage>
        <taxon>Eukaryota</taxon>
        <taxon>Fungi</taxon>
        <taxon>Dikarya</taxon>
        <taxon>Ascomycota</taxon>
        <taxon>Pezizomycotina</taxon>
        <taxon>Sordariomycetes</taxon>
        <taxon>Sordariomycetidae</taxon>
        <taxon>Sordariales</taxon>
        <taxon>Sordariaceae</taxon>
        <taxon>Neurospora</taxon>
    </lineage>
</organism>
<dbReference type="RefSeq" id="XP_062690009.1">
    <property type="nucleotide sequence ID" value="XM_062833659.1"/>
</dbReference>
<accession>A0AAJ0I2G2</accession>
<feature type="region of interest" description="Disordered" evidence="1">
    <location>
        <begin position="86"/>
        <end position="108"/>
    </location>
</feature>
<keyword evidence="4" id="KW-1185">Reference proteome</keyword>
<protein>
    <submittedName>
        <fullName evidence="3">Uncharacterized protein</fullName>
    </submittedName>
</protein>
<evidence type="ECO:0000313" key="3">
    <source>
        <dbReference type="EMBL" id="KAK3487882.1"/>
    </source>
</evidence>
<keyword evidence="2" id="KW-1133">Transmembrane helix</keyword>
<keyword evidence="2" id="KW-0472">Membrane</keyword>
<sequence>MAPVITRMAFCLGNWTSKRWKDVLHHCGQSFILGQIPLGLAICFVLLFLLSSLPSSSSSSSFRFPLYVQRVYVLVLLFRAPDLDRPQPTREGSHMLTGPTEKSSLKKSNFTSVTPRLRALTYFNDQDLSYEASNVVGLNKNVFFEKAFVH</sequence>
<keyword evidence="2" id="KW-0812">Transmembrane</keyword>
<comment type="caution">
    <text evidence="3">The sequence shown here is derived from an EMBL/GenBank/DDBJ whole genome shotgun (WGS) entry which is preliminary data.</text>
</comment>
<dbReference type="EMBL" id="JAULSX010000007">
    <property type="protein sequence ID" value="KAK3487882.1"/>
    <property type="molecule type" value="Genomic_DNA"/>
</dbReference>
<name>A0AAJ0I2G2_9PEZI</name>
<gene>
    <name evidence="3" type="ORF">B0T23DRAFT_216898</name>
</gene>
<dbReference type="GeneID" id="87871281"/>
<dbReference type="AlphaFoldDB" id="A0AAJ0I2G2"/>
<evidence type="ECO:0000256" key="1">
    <source>
        <dbReference type="SAM" id="MobiDB-lite"/>
    </source>
</evidence>
<feature type="transmembrane region" description="Helical" evidence="2">
    <location>
        <begin position="31"/>
        <end position="50"/>
    </location>
</feature>
<reference evidence="3 4" key="1">
    <citation type="journal article" date="2023" name="Mol. Phylogenet. Evol.">
        <title>Genome-scale phylogeny and comparative genomics of the fungal order Sordariales.</title>
        <authorList>
            <person name="Hensen N."/>
            <person name="Bonometti L."/>
            <person name="Westerberg I."/>
            <person name="Brannstrom I.O."/>
            <person name="Guillou S."/>
            <person name="Cros-Aarteil S."/>
            <person name="Calhoun S."/>
            <person name="Haridas S."/>
            <person name="Kuo A."/>
            <person name="Mondo S."/>
            <person name="Pangilinan J."/>
            <person name="Riley R."/>
            <person name="LaButti K."/>
            <person name="Andreopoulos B."/>
            <person name="Lipzen A."/>
            <person name="Chen C."/>
            <person name="Yan M."/>
            <person name="Daum C."/>
            <person name="Ng V."/>
            <person name="Clum A."/>
            <person name="Steindorff A."/>
            <person name="Ohm R.A."/>
            <person name="Martin F."/>
            <person name="Silar P."/>
            <person name="Natvig D.O."/>
            <person name="Lalanne C."/>
            <person name="Gautier V."/>
            <person name="Ament-Velasquez S.L."/>
            <person name="Kruys A."/>
            <person name="Hutchinson M.I."/>
            <person name="Powell A.J."/>
            <person name="Barry K."/>
            <person name="Miller A.N."/>
            <person name="Grigoriev I.V."/>
            <person name="Debuchy R."/>
            <person name="Gladieux P."/>
            <person name="Hiltunen Thoren M."/>
            <person name="Johannesson H."/>
        </authorList>
    </citation>
    <scope>NUCLEOTIDE SEQUENCE [LARGE SCALE GENOMIC DNA]</scope>
    <source>
        <strain evidence="3 4">FGSC 10403</strain>
    </source>
</reference>
<proteinExistence type="predicted"/>
<evidence type="ECO:0000313" key="4">
    <source>
        <dbReference type="Proteomes" id="UP001285908"/>
    </source>
</evidence>
<dbReference type="Proteomes" id="UP001285908">
    <property type="component" value="Unassembled WGS sequence"/>
</dbReference>